<dbReference type="InterPro" id="IPR011990">
    <property type="entry name" value="TPR-like_helical_dom_sf"/>
</dbReference>
<keyword evidence="4" id="KW-0548">Nucleotidyltransferase</keyword>
<keyword evidence="10" id="KW-0963">Cytoplasm</keyword>
<comment type="similarity">
    <text evidence="1 9">Belongs to the Arg-specific ADP-ribosyltransferase family.</text>
</comment>
<comment type="similarity">
    <text evidence="10">Belongs to the kinesin light chain family.</text>
</comment>
<keyword evidence="13" id="KW-1185">Reference proteome</keyword>
<reference evidence="12" key="1">
    <citation type="submission" date="2021-02" db="EMBL/GenBank/DDBJ databases">
        <authorList>
            <person name="Nowell W R."/>
        </authorList>
    </citation>
    <scope>NUCLEOTIDE SEQUENCE</scope>
</reference>
<comment type="subunit">
    <text evidence="10">Oligomeric complex composed of two heavy chains and two light chains.</text>
</comment>
<organism evidence="12 13">
    <name type="scientific">Adineta ricciae</name>
    <name type="common">Rotifer</name>
    <dbReference type="NCBI Taxonomy" id="249248"/>
    <lineage>
        <taxon>Eukaryota</taxon>
        <taxon>Metazoa</taxon>
        <taxon>Spiralia</taxon>
        <taxon>Gnathifera</taxon>
        <taxon>Rotifera</taxon>
        <taxon>Eurotatoria</taxon>
        <taxon>Bdelloidea</taxon>
        <taxon>Adinetida</taxon>
        <taxon>Adinetidae</taxon>
        <taxon>Adineta</taxon>
    </lineage>
</organism>
<dbReference type="PROSITE" id="PS50293">
    <property type="entry name" value="TPR_REGION"/>
    <property type="match status" value="2"/>
</dbReference>
<dbReference type="SMART" id="SM00028">
    <property type="entry name" value="TPR"/>
    <property type="match status" value="8"/>
</dbReference>
<dbReference type="EMBL" id="CAJNOR010008785">
    <property type="protein sequence ID" value="CAF1637536.1"/>
    <property type="molecule type" value="Genomic_DNA"/>
</dbReference>
<keyword evidence="9" id="KW-0521">NADP</keyword>
<evidence type="ECO:0000256" key="9">
    <source>
        <dbReference type="RuleBase" id="RU361228"/>
    </source>
</evidence>
<dbReference type="Gene3D" id="3.90.176.10">
    <property type="entry name" value="Toxin ADP-ribosyltransferase, Chain A, domain 1"/>
    <property type="match status" value="1"/>
</dbReference>
<dbReference type="EMBL" id="CAJNOJ010000057">
    <property type="protein sequence ID" value="CAF0984578.1"/>
    <property type="molecule type" value="Genomic_DNA"/>
</dbReference>
<gene>
    <name evidence="11" type="ORF">EDS130_LOCUS14054</name>
    <name evidence="12" type="ORF">XAT740_LOCUS52728</name>
</gene>
<dbReference type="SUPFAM" id="SSF48452">
    <property type="entry name" value="TPR-like"/>
    <property type="match status" value="2"/>
</dbReference>
<dbReference type="GO" id="GO:0005871">
    <property type="term" value="C:kinesin complex"/>
    <property type="evidence" value="ECO:0007669"/>
    <property type="project" value="UniProtKB-UniRule"/>
</dbReference>
<keyword evidence="3 9" id="KW-0808">Transferase</keyword>
<comment type="function">
    <text evidence="10">Kinesin is a microtubule-associated force-producing protein that play a role in organelle transport.</text>
</comment>
<dbReference type="InterPro" id="IPR019734">
    <property type="entry name" value="TPR_rpt"/>
</dbReference>
<dbReference type="InterPro" id="IPR000768">
    <property type="entry name" value="ART"/>
</dbReference>
<dbReference type="SUPFAM" id="SSF56399">
    <property type="entry name" value="ADP-ribosylation"/>
    <property type="match status" value="1"/>
</dbReference>
<evidence type="ECO:0000256" key="6">
    <source>
        <dbReference type="ARBA" id="ARBA00022803"/>
    </source>
</evidence>
<keyword evidence="2 9" id="KW-0328">Glycosyltransferase</keyword>
<dbReference type="AlphaFoldDB" id="A0A816DI36"/>
<dbReference type="Pfam" id="PF13424">
    <property type="entry name" value="TPR_12"/>
    <property type="match status" value="3"/>
</dbReference>
<dbReference type="PROSITE" id="PS50005">
    <property type="entry name" value="TPR"/>
    <property type="match status" value="8"/>
</dbReference>
<dbReference type="PROSITE" id="PS51996">
    <property type="entry name" value="TR_MART"/>
    <property type="match status" value="1"/>
</dbReference>
<dbReference type="GO" id="GO:0005874">
    <property type="term" value="C:microtubule"/>
    <property type="evidence" value="ECO:0007669"/>
    <property type="project" value="UniProtKB-UniRule"/>
</dbReference>
<dbReference type="PANTHER" id="PTHR45641:SF1">
    <property type="entry name" value="AAA+ ATPASE DOMAIN-CONTAINING PROTEIN"/>
    <property type="match status" value="1"/>
</dbReference>
<feature type="repeat" description="TPR" evidence="8">
    <location>
        <begin position="514"/>
        <end position="547"/>
    </location>
</feature>
<evidence type="ECO:0000313" key="11">
    <source>
        <dbReference type="EMBL" id="CAF0984578.1"/>
    </source>
</evidence>
<accession>A0A816DI36</accession>
<feature type="repeat" description="TPR" evidence="8">
    <location>
        <begin position="682"/>
        <end position="715"/>
    </location>
</feature>
<dbReference type="Pfam" id="PF13176">
    <property type="entry name" value="TPR_7"/>
    <property type="match status" value="1"/>
</dbReference>
<keyword evidence="6 8" id="KW-0802">TPR repeat</keyword>
<dbReference type="GO" id="GO:0016779">
    <property type="term" value="F:nucleotidyltransferase activity"/>
    <property type="evidence" value="ECO:0007669"/>
    <property type="project" value="UniProtKB-KW"/>
</dbReference>
<sequence length="776" mass="89107">MGRCVSKCLKSTVLSDSIDVPIADNDHQTEIVSSEIIDAAKSVDNKQRVRIVQNFTLLWLDSKIDENNLDFKNSLTQLRTIVNTINTLTNPDECVPFLDQITDEKVFMLISGSLSQTIIPCIHRAPQLESVYIFCANKSKYEQWASEWPKVKGIFTDIESICEVLKRDAQQCNQDSVTISVTSKNVDRLEPSFMYTQLLKEVLLEIEYDEKAKTELVEFCRKQFHNNPHELEIIDEFDHDYHLHTPIWWYTCECFTYQLLNRALRIQDVEVILKMGFFLRDVHRHLEELHSCMDKNSLIYVYRGKGMPIADFEEIKNKKDGLLSFNTFLSTSINESVSLQFAKKSLKKAGTVGVLFQMTVDPSMSSTPFAPIKDVSAIPNEEEILFSMHTVFRIGEITEIEDRVWRVELTLTRDNDEDLKHLTEYIREETSKSTKWEQLGRLLIKMGNFEKAEEIFRVLLEQTFKDDEKLHASLYYHLGEVKSNKGDYKGALQLYETSLEIQQKYSDSKVSDLVNTYNSIGLMYDNMADYSKALQFYEKSREIGEKATPSDRINMAETFNNMGAAYYHLGDYTKALEFYEKSRDICVASLPTNHPDLATVSSNIGNVHQRIKEYSRAVNAYEKTLEIQQKTLPPNHPDLAVTYNSIGLLHCNIGELSKALEAFQKDLDIKQKSLPSNHPSFAITYNNIGLVYSNMADYPKALEFYQKSLDISLKSLPPNHPELATTYNNIGVLYLNMGEIAKALESIEKSIDIKQAILPDHHPDLYATFNNMGLIY</sequence>
<evidence type="ECO:0000256" key="1">
    <source>
        <dbReference type="ARBA" id="ARBA00009558"/>
    </source>
</evidence>
<dbReference type="EC" id="2.4.2.31" evidence="9"/>
<evidence type="ECO:0000256" key="2">
    <source>
        <dbReference type="ARBA" id="ARBA00022676"/>
    </source>
</evidence>
<feature type="repeat" description="TPR" evidence="8">
    <location>
        <begin position="724"/>
        <end position="757"/>
    </location>
</feature>
<feature type="repeat" description="TPR" evidence="8">
    <location>
        <begin position="472"/>
        <end position="505"/>
    </location>
</feature>
<keyword evidence="5" id="KW-0677">Repeat</keyword>
<evidence type="ECO:0000256" key="8">
    <source>
        <dbReference type="PROSITE-ProRule" id="PRU00339"/>
    </source>
</evidence>
<dbReference type="Gene3D" id="1.25.40.10">
    <property type="entry name" value="Tetratricopeptide repeat domain"/>
    <property type="match status" value="4"/>
</dbReference>
<dbReference type="Pfam" id="PF01129">
    <property type="entry name" value="ART"/>
    <property type="match status" value="1"/>
</dbReference>
<keyword evidence="10" id="KW-0493">Microtubule</keyword>
<dbReference type="Pfam" id="PF13374">
    <property type="entry name" value="TPR_10"/>
    <property type="match status" value="1"/>
</dbReference>
<comment type="catalytic activity">
    <reaction evidence="7 9">
        <text>L-arginyl-[protein] + NAD(+) = N(omega)-(ADP-D-ribosyl)-L-arginyl-[protein] + nicotinamide + H(+)</text>
        <dbReference type="Rhea" id="RHEA:19149"/>
        <dbReference type="Rhea" id="RHEA-COMP:10532"/>
        <dbReference type="Rhea" id="RHEA-COMP:15087"/>
        <dbReference type="ChEBI" id="CHEBI:15378"/>
        <dbReference type="ChEBI" id="CHEBI:17154"/>
        <dbReference type="ChEBI" id="CHEBI:29965"/>
        <dbReference type="ChEBI" id="CHEBI:57540"/>
        <dbReference type="ChEBI" id="CHEBI:142554"/>
        <dbReference type="EC" id="2.4.2.31"/>
    </reaction>
</comment>
<keyword evidence="9" id="KW-0520">NAD</keyword>
<protein>
    <recommendedName>
        <fullName evidence="9 10">Multifunctional fusion protein</fullName>
    </recommendedName>
    <domain>
        <recommendedName>
            <fullName evidence="9">NAD(P)(+)--arginine ADP-ribosyltransferase</fullName>
            <ecNumber evidence="9">2.4.2.31</ecNumber>
        </recommendedName>
        <alternativeName>
            <fullName evidence="9">Mono(ADP-ribosyl)transferase</fullName>
        </alternativeName>
    </domain>
    <domain>
        <recommendedName>
            <fullName evidence="10">Kinesin light chain</fullName>
        </recommendedName>
    </domain>
</protein>
<dbReference type="GO" id="GO:0106274">
    <property type="term" value="F:NAD+-protein-arginine ADP-ribosyltransferase activity"/>
    <property type="evidence" value="ECO:0007669"/>
    <property type="project" value="UniProtKB-EC"/>
</dbReference>
<proteinExistence type="inferred from homology"/>
<dbReference type="PRINTS" id="PR00381">
    <property type="entry name" value="KINESINLIGHT"/>
</dbReference>
<evidence type="ECO:0000256" key="4">
    <source>
        <dbReference type="ARBA" id="ARBA00022695"/>
    </source>
</evidence>
<evidence type="ECO:0000256" key="10">
    <source>
        <dbReference type="RuleBase" id="RU367020"/>
    </source>
</evidence>
<evidence type="ECO:0000313" key="12">
    <source>
        <dbReference type="EMBL" id="CAF1637536.1"/>
    </source>
</evidence>
<dbReference type="Proteomes" id="UP000663828">
    <property type="component" value="Unassembled WGS sequence"/>
</dbReference>
<feature type="repeat" description="TPR" evidence="8">
    <location>
        <begin position="556"/>
        <end position="589"/>
    </location>
</feature>
<feature type="repeat" description="TPR" evidence="8">
    <location>
        <begin position="640"/>
        <end position="673"/>
    </location>
</feature>
<dbReference type="PANTHER" id="PTHR45641">
    <property type="entry name" value="TETRATRICOPEPTIDE REPEAT PROTEIN (AFU_ORTHOLOGUE AFUA_6G03870)"/>
    <property type="match status" value="1"/>
</dbReference>
<name>A0A816DI36_ADIRI</name>
<dbReference type="OrthoDB" id="9989265at2759"/>
<feature type="repeat" description="TPR" evidence="8">
    <location>
        <begin position="598"/>
        <end position="631"/>
    </location>
</feature>
<keyword evidence="10" id="KW-0505">Motor protein</keyword>
<dbReference type="Proteomes" id="UP000663852">
    <property type="component" value="Unassembled WGS sequence"/>
</dbReference>
<evidence type="ECO:0000313" key="13">
    <source>
        <dbReference type="Proteomes" id="UP000663828"/>
    </source>
</evidence>
<evidence type="ECO:0000256" key="3">
    <source>
        <dbReference type="ARBA" id="ARBA00022679"/>
    </source>
</evidence>
<feature type="repeat" description="TPR" evidence="8">
    <location>
        <begin position="433"/>
        <end position="466"/>
    </location>
</feature>
<evidence type="ECO:0000256" key="7">
    <source>
        <dbReference type="ARBA" id="ARBA00047597"/>
    </source>
</evidence>
<keyword evidence="10" id="KW-0206">Cytoskeleton</keyword>
<evidence type="ECO:0000256" key="5">
    <source>
        <dbReference type="ARBA" id="ARBA00022737"/>
    </source>
</evidence>
<comment type="caution">
    <text evidence="12">The sequence shown here is derived from an EMBL/GenBank/DDBJ whole genome shotgun (WGS) entry which is preliminary data.</text>
</comment>
<comment type="subcellular location">
    <subcellularLocation>
        <location evidence="10">Cytoplasm</location>
        <location evidence="10">Cytoskeleton</location>
    </subcellularLocation>
</comment>